<evidence type="ECO:0000313" key="2">
    <source>
        <dbReference type="EMBL" id="TYI76517.1"/>
    </source>
</evidence>
<feature type="transmembrane region" description="Helical" evidence="1">
    <location>
        <begin position="56"/>
        <end position="85"/>
    </location>
</feature>
<dbReference type="EMBL" id="CM017654">
    <property type="protein sequence ID" value="TYI76517.1"/>
    <property type="molecule type" value="Genomic_DNA"/>
</dbReference>
<keyword evidence="1" id="KW-0812">Transmembrane</keyword>
<organism evidence="2 3">
    <name type="scientific">Gossypium mustelinum</name>
    <name type="common">Cotton</name>
    <name type="synonym">Gossypium caicoense</name>
    <dbReference type="NCBI Taxonomy" id="34275"/>
    <lineage>
        <taxon>Eukaryota</taxon>
        <taxon>Viridiplantae</taxon>
        <taxon>Streptophyta</taxon>
        <taxon>Embryophyta</taxon>
        <taxon>Tracheophyta</taxon>
        <taxon>Spermatophyta</taxon>
        <taxon>Magnoliopsida</taxon>
        <taxon>eudicotyledons</taxon>
        <taxon>Gunneridae</taxon>
        <taxon>Pentapetalae</taxon>
        <taxon>rosids</taxon>
        <taxon>malvids</taxon>
        <taxon>Malvales</taxon>
        <taxon>Malvaceae</taxon>
        <taxon>Malvoideae</taxon>
        <taxon>Gossypium</taxon>
    </lineage>
</organism>
<dbReference type="AlphaFoldDB" id="A0A5D2UFS6"/>
<keyword evidence="1" id="KW-1133">Transmembrane helix</keyword>
<keyword evidence="1" id="KW-0472">Membrane</keyword>
<accession>A0A5D2UFS6</accession>
<keyword evidence="3" id="KW-1185">Reference proteome</keyword>
<protein>
    <submittedName>
        <fullName evidence="2">Uncharacterized protein</fullName>
    </submittedName>
</protein>
<dbReference type="Proteomes" id="UP000323597">
    <property type="component" value="Chromosome D06"/>
</dbReference>
<proteinExistence type="predicted"/>
<evidence type="ECO:0000256" key="1">
    <source>
        <dbReference type="SAM" id="Phobius"/>
    </source>
</evidence>
<gene>
    <name evidence="2" type="ORF">E1A91_D06G081700v1</name>
</gene>
<name>A0A5D2UFS6_GOSMU</name>
<evidence type="ECO:0000313" key="3">
    <source>
        <dbReference type="Proteomes" id="UP000323597"/>
    </source>
</evidence>
<reference evidence="2 3" key="1">
    <citation type="submission" date="2019-07" db="EMBL/GenBank/DDBJ databases">
        <title>WGS assembly of Gossypium mustelinum.</title>
        <authorList>
            <person name="Chen Z.J."/>
            <person name="Sreedasyam A."/>
            <person name="Ando A."/>
            <person name="Song Q."/>
            <person name="De L."/>
            <person name="Hulse-Kemp A."/>
            <person name="Ding M."/>
            <person name="Ye W."/>
            <person name="Kirkbride R."/>
            <person name="Jenkins J."/>
            <person name="Plott C."/>
            <person name="Lovell J."/>
            <person name="Lin Y.-M."/>
            <person name="Vaughn R."/>
            <person name="Liu B."/>
            <person name="Li W."/>
            <person name="Simpson S."/>
            <person name="Scheffler B."/>
            <person name="Saski C."/>
            <person name="Grover C."/>
            <person name="Hu G."/>
            <person name="Conover J."/>
            <person name="Carlson J."/>
            <person name="Shu S."/>
            <person name="Boston L."/>
            <person name="Williams M."/>
            <person name="Peterson D."/>
            <person name="Mcgee K."/>
            <person name="Jones D."/>
            <person name="Wendel J."/>
            <person name="Stelly D."/>
            <person name="Grimwood J."/>
            <person name="Schmutz J."/>
        </authorList>
    </citation>
    <scope>NUCLEOTIDE SEQUENCE [LARGE SCALE GENOMIC DNA]</scope>
    <source>
        <strain evidence="2">1408120.09</strain>
    </source>
</reference>
<sequence>MRALSELSWDQPALVVPPGTSDKIGTIQRRLAWPLRKDDTHKSRNGPNFFDFFPEFFFLLHFPGIFFLCFLCILILSLMFGFMGFAQLRL</sequence>